<dbReference type="NCBIfam" id="TIGR02281">
    <property type="entry name" value="clan_AA_DTGA"/>
    <property type="match status" value="1"/>
</dbReference>
<keyword evidence="3" id="KW-1185">Reference proteome</keyword>
<evidence type="ECO:0000313" key="2">
    <source>
        <dbReference type="EMBL" id="MFB9233300.1"/>
    </source>
</evidence>
<evidence type="ECO:0000313" key="3">
    <source>
        <dbReference type="Proteomes" id="UP001589683"/>
    </source>
</evidence>
<dbReference type="GO" id="GO:0006508">
    <property type="term" value="P:proteolysis"/>
    <property type="evidence" value="ECO:0007669"/>
    <property type="project" value="UniProtKB-KW"/>
</dbReference>
<feature type="transmembrane region" description="Helical" evidence="1">
    <location>
        <begin position="6"/>
        <end position="26"/>
    </location>
</feature>
<dbReference type="InterPro" id="IPR001969">
    <property type="entry name" value="Aspartic_peptidase_AS"/>
</dbReference>
<protein>
    <submittedName>
        <fullName evidence="2">TIGR02281 family clan AA aspartic protease</fullName>
    </submittedName>
</protein>
<dbReference type="Proteomes" id="UP001589683">
    <property type="component" value="Unassembled WGS sequence"/>
</dbReference>
<dbReference type="PROSITE" id="PS00141">
    <property type="entry name" value="ASP_PROTEASE"/>
    <property type="match status" value="1"/>
</dbReference>
<proteinExistence type="predicted"/>
<keyword evidence="1" id="KW-0472">Membrane</keyword>
<dbReference type="Pfam" id="PF13975">
    <property type="entry name" value="gag-asp_proteas"/>
    <property type="match status" value="1"/>
</dbReference>
<organism evidence="2 3">
    <name type="scientific">Pseudohalocynthiibacter aestuariivivens</name>
    <dbReference type="NCBI Taxonomy" id="1591409"/>
    <lineage>
        <taxon>Bacteria</taxon>
        <taxon>Pseudomonadati</taxon>
        <taxon>Pseudomonadota</taxon>
        <taxon>Alphaproteobacteria</taxon>
        <taxon>Rhodobacterales</taxon>
        <taxon>Paracoccaceae</taxon>
        <taxon>Pseudohalocynthiibacter</taxon>
    </lineage>
</organism>
<dbReference type="Gene3D" id="2.40.70.10">
    <property type="entry name" value="Acid Proteases"/>
    <property type="match status" value="1"/>
</dbReference>
<dbReference type="CDD" id="cd05483">
    <property type="entry name" value="retropepsin_like_bacteria"/>
    <property type="match status" value="1"/>
</dbReference>
<dbReference type="InterPro" id="IPR011969">
    <property type="entry name" value="Clan_AA_Asp_peptidase_C"/>
</dbReference>
<feature type="transmembrane region" description="Helical" evidence="1">
    <location>
        <begin position="38"/>
        <end position="56"/>
    </location>
</feature>
<keyword evidence="2" id="KW-0645">Protease</keyword>
<name>A0ABV5JJI7_9RHOB</name>
<dbReference type="EMBL" id="JBHMEA010000049">
    <property type="protein sequence ID" value="MFB9233300.1"/>
    <property type="molecule type" value="Genomic_DNA"/>
</dbReference>
<sequence length="193" mass="21026">MPGDSLAQIIYLVLLGTAVVGWFIASNRNSLGKTAQHATIWGLIFIGVVAAVGLWGDIRDDILPQQSYINEGATIEVPRSPDGHFYLTLQIKGQPVRFTVDTGATYIVLSPDDARRIGINPETLAYLGQAETANGTVRTARVKLDNVLLGPIIEDNIPAYVNEADMDSSLLGMSYLNRFERIEIANGKLVLTR</sequence>
<dbReference type="RefSeq" id="WP_213888225.1">
    <property type="nucleotide sequence ID" value="NZ_JAGFNU010000003.1"/>
</dbReference>
<comment type="caution">
    <text evidence="2">The sequence shown here is derived from an EMBL/GenBank/DDBJ whole genome shotgun (WGS) entry which is preliminary data.</text>
</comment>
<keyword evidence="1" id="KW-0812">Transmembrane</keyword>
<dbReference type="InterPro" id="IPR021109">
    <property type="entry name" value="Peptidase_aspartic_dom_sf"/>
</dbReference>
<keyword evidence="1" id="KW-1133">Transmembrane helix</keyword>
<evidence type="ECO:0000256" key="1">
    <source>
        <dbReference type="SAM" id="Phobius"/>
    </source>
</evidence>
<dbReference type="GO" id="GO:0008233">
    <property type="term" value="F:peptidase activity"/>
    <property type="evidence" value="ECO:0007669"/>
    <property type="project" value="UniProtKB-KW"/>
</dbReference>
<dbReference type="InterPro" id="IPR034122">
    <property type="entry name" value="Retropepsin-like_bacterial"/>
</dbReference>
<keyword evidence="2" id="KW-0378">Hydrolase</keyword>
<accession>A0ABV5JJI7</accession>
<dbReference type="SUPFAM" id="SSF50630">
    <property type="entry name" value="Acid proteases"/>
    <property type="match status" value="1"/>
</dbReference>
<gene>
    <name evidence="2" type="ORF">ACFFUT_16030</name>
</gene>
<reference evidence="2 3" key="1">
    <citation type="submission" date="2024-09" db="EMBL/GenBank/DDBJ databases">
        <authorList>
            <person name="Sun Q."/>
            <person name="Mori K."/>
        </authorList>
    </citation>
    <scope>NUCLEOTIDE SEQUENCE [LARGE SCALE GENOMIC DNA]</scope>
    <source>
        <strain evidence="2 3">CECT 8726</strain>
    </source>
</reference>